<keyword evidence="3" id="KW-1185">Reference proteome</keyword>
<dbReference type="AlphaFoldDB" id="A0AAD3MRF2"/>
<gene>
    <name evidence="2" type="ORF">AKAME5_001070000</name>
</gene>
<accession>A0AAD3MRF2</accession>
<organism evidence="2 3">
    <name type="scientific">Lates japonicus</name>
    <name type="common">Japanese lates</name>
    <dbReference type="NCBI Taxonomy" id="270547"/>
    <lineage>
        <taxon>Eukaryota</taxon>
        <taxon>Metazoa</taxon>
        <taxon>Chordata</taxon>
        <taxon>Craniata</taxon>
        <taxon>Vertebrata</taxon>
        <taxon>Euteleostomi</taxon>
        <taxon>Actinopterygii</taxon>
        <taxon>Neopterygii</taxon>
        <taxon>Teleostei</taxon>
        <taxon>Neoteleostei</taxon>
        <taxon>Acanthomorphata</taxon>
        <taxon>Carangaria</taxon>
        <taxon>Carangaria incertae sedis</taxon>
        <taxon>Centropomidae</taxon>
        <taxon>Lates</taxon>
    </lineage>
</organism>
<evidence type="ECO:0000256" key="1">
    <source>
        <dbReference type="SAM" id="MobiDB-lite"/>
    </source>
</evidence>
<protein>
    <submittedName>
        <fullName evidence="2">Voltage-dependent calcium channel beta subunit-associated regulatory protein</fullName>
    </submittedName>
</protein>
<feature type="region of interest" description="Disordered" evidence="1">
    <location>
        <begin position="19"/>
        <end position="119"/>
    </location>
</feature>
<comment type="caution">
    <text evidence="2">The sequence shown here is derived from an EMBL/GenBank/DDBJ whole genome shotgun (WGS) entry which is preliminary data.</text>
</comment>
<sequence length="119" mass="13154">MPLLKPQIRPLRRCGLLGLLEPQEDGASEKKPPDSQSQLMSPLMKPIPQPRVLIDSRPSTDYSIDEKDRRFFSTKPLRHDPRFGTSRTPPAPPGTGPEFTYGSSGRDTNNTVTQGQALG</sequence>
<evidence type="ECO:0000313" key="2">
    <source>
        <dbReference type="EMBL" id="GLD58601.1"/>
    </source>
</evidence>
<evidence type="ECO:0000313" key="3">
    <source>
        <dbReference type="Proteomes" id="UP001279410"/>
    </source>
</evidence>
<proteinExistence type="predicted"/>
<feature type="compositionally biased region" description="Basic and acidic residues" evidence="1">
    <location>
        <begin position="64"/>
        <end position="82"/>
    </location>
</feature>
<feature type="compositionally biased region" description="Polar residues" evidence="1">
    <location>
        <begin position="101"/>
        <end position="119"/>
    </location>
</feature>
<name>A0AAD3MRF2_LATJO</name>
<reference evidence="2" key="1">
    <citation type="submission" date="2022-08" db="EMBL/GenBank/DDBJ databases">
        <title>Genome sequencing of akame (Lates japonicus).</title>
        <authorList>
            <person name="Hashiguchi Y."/>
            <person name="Takahashi H."/>
        </authorList>
    </citation>
    <scope>NUCLEOTIDE SEQUENCE</scope>
    <source>
        <strain evidence="2">Kochi</strain>
    </source>
</reference>
<dbReference type="Proteomes" id="UP001279410">
    <property type="component" value="Unassembled WGS sequence"/>
</dbReference>
<dbReference type="EMBL" id="BRZM01000034">
    <property type="protein sequence ID" value="GLD58601.1"/>
    <property type="molecule type" value="Genomic_DNA"/>
</dbReference>